<gene>
    <name evidence="1" type="ORF">ABID24_003635</name>
</gene>
<evidence type="ECO:0000313" key="1">
    <source>
        <dbReference type="EMBL" id="MET3752361.1"/>
    </source>
</evidence>
<protein>
    <submittedName>
        <fullName evidence="1">Uncharacterized protein</fullName>
    </submittedName>
</protein>
<organism evidence="1 2">
    <name type="scientific">Blautia caecimuris</name>
    <dbReference type="NCBI Taxonomy" id="1796615"/>
    <lineage>
        <taxon>Bacteria</taxon>
        <taxon>Bacillati</taxon>
        <taxon>Bacillota</taxon>
        <taxon>Clostridia</taxon>
        <taxon>Lachnospirales</taxon>
        <taxon>Lachnospiraceae</taxon>
        <taxon>Blautia</taxon>
    </lineage>
</organism>
<evidence type="ECO:0000313" key="2">
    <source>
        <dbReference type="Proteomes" id="UP001549106"/>
    </source>
</evidence>
<dbReference type="EMBL" id="JBEPMJ010000047">
    <property type="protein sequence ID" value="MET3752361.1"/>
    <property type="molecule type" value="Genomic_DNA"/>
</dbReference>
<dbReference type="RefSeq" id="WP_257465654.1">
    <property type="nucleotide sequence ID" value="NZ_BAABXP010000003.1"/>
</dbReference>
<dbReference type="Proteomes" id="UP001549106">
    <property type="component" value="Unassembled WGS sequence"/>
</dbReference>
<proteinExistence type="predicted"/>
<name>A0ABV2M7A9_9FIRM</name>
<comment type="caution">
    <text evidence="1">The sequence shown here is derived from an EMBL/GenBank/DDBJ whole genome shotgun (WGS) entry which is preliminary data.</text>
</comment>
<keyword evidence="2" id="KW-1185">Reference proteome</keyword>
<accession>A0ABV2M7A9</accession>
<sequence length="205" mass="23707">MPAKMQERGTTIDSCSLEIWEQKLKILLYAWEKVYTYGDAESMCTDGIVLNRYRQEILHAKSHLENLGSKLSYTVPKKMPEKYMAQAETIRTQAQKSAEDYFSSDDYRYLMAKFSYLNKKQRSETGVTEVYGKVQSLLNAVAEDDLVVMRELGTPGMLWEQIQESAKRVRSIPFKITKTPEKEVIKKEDDYQVQGQLSIYDLEAS</sequence>
<reference evidence="1 2" key="1">
    <citation type="submission" date="2024-06" db="EMBL/GenBank/DDBJ databases">
        <title>Genomic Encyclopedia of Type Strains, Phase IV (KMG-IV): sequencing the most valuable type-strain genomes for metagenomic binning, comparative biology and taxonomic classification.</title>
        <authorList>
            <person name="Goeker M."/>
        </authorList>
    </citation>
    <scope>NUCLEOTIDE SEQUENCE [LARGE SCALE GENOMIC DNA]</scope>
    <source>
        <strain evidence="1 2">DSM 29492</strain>
    </source>
</reference>